<evidence type="ECO:0000313" key="3">
    <source>
        <dbReference type="EMBL" id="QDU71454.1"/>
    </source>
</evidence>
<dbReference type="PANTHER" id="PTHR37321">
    <property type="entry name" value="EXPORTED PROTEIN-RELATED"/>
    <property type="match status" value="1"/>
</dbReference>
<feature type="domain" description="GxGYxYP putative glycoside hydrolase first N-terminal" evidence="2">
    <location>
        <begin position="69"/>
        <end position="127"/>
    </location>
</feature>
<feature type="domain" description="GxGYxYP putative glycoside hydrolase C-terminal" evidence="1">
    <location>
        <begin position="403"/>
        <end position="550"/>
    </location>
</feature>
<evidence type="ECO:0000259" key="2">
    <source>
        <dbReference type="Pfam" id="PF16216"/>
    </source>
</evidence>
<dbReference type="RefSeq" id="WP_145445602.1">
    <property type="nucleotide sequence ID" value="NZ_CP036280.1"/>
</dbReference>
<dbReference type="Pfam" id="PF14323">
    <property type="entry name" value="GxGYxYP_C"/>
    <property type="match status" value="1"/>
</dbReference>
<dbReference type="InterPro" id="IPR025832">
    <property type="entry name" value="GxGYxYP_C"/>
</dbReference>
<dbReference type="OrthoDB" id="250903at2"/>
<accession>A0A518BWZ0</accession>
<dbReference type="Pfam" id="PF16216">
    <property type="entry name" value="GxGYxYP_N"/>
    <property type="match status" value="1"/>
</dbReference>
<gene>
    <name evidence="3" type="ORF">Pan265_13040</name>
</gene>
<sequence>MPCTDQTLSCAGLVVLALSFFVSLSPPSVRADSIPSDVDDAITYLDLTYLNHLDLADGAQAREAWDTLHMVATVQGIVNRDRPRLYIRFIERADDFWWAYLREEGQWLDGREVVRVRSLEQLLARFEHLLKGIVVYRERPWVSSNLASTIAGVEDRVALRYSDRRDSVCQRVLRSGLDFVGDRFDLSDERGRPIWSVEDEKLGTTSGSVKCDAYRWLRRHYLDTGRVSAEYMGYYIDAFWLTDPDKSQVSNCTLSNHDFFIAQRSLFFDLHVWGDETPVDDPSQAEGTDVATLHHLLHGMQEHADGEIYHIGGFTPWAWKYTSHPGAGSRHGPVPTEWKMVRETSAYNGYIDADALGFSGMANASFYQHFPLREHYPQNTKPTDADLRRSGFLSGDNRVADQTYVLLYMGDYDSAAWFYQRMPDLYNDSARGDLTCNWAFSPILDRRAPHVMHYVRTRSTDRDWFVTSDNGAGYLNPSMLTAPRQNPAIEDGWEAWIRHNQQASRRYDLTIVGFLIDGFAPDMGRKGMDGYSRISPDGIVRNQYSERFGLHDGVMPYVRATSDIGGTPEQAAARVLARVGEDPVQFLMFRSILQSPVWHQQVIERIKEQDPEDRIRFLDAYSFFRLVRHHEQSRR</sequence>
<name>A0A518BWZ0_9BACT</name>
<reference evidence="3 4" key="1">
    <citation type="submission" date="2019-02" db="EMBL/GenBank/DDBJ databases">
        <title>Deep-cultivation of Planctomycetes and their phenomic and genomic characterization uncovers novel biology.</title>
        <authorList>
            <person name="Wiegand S."/>
            <person name="Jogler M."/>
            <person name="Boedeker C."/>
            <person name="Pinto D."/>
            <person name="Vollmers J."/>
            <person name="Rivas-Marin E."/>
            <person name="Kohn T."/>
            <person name="Peeters S.H."/>
            <person name="Heuer A."/>
            <person name="Rast P."/>
            <person name="Oberbeckmann S."/>
            <person name="Bunk B."/>
            <person name="Jeske O."/>
            <person name="Meyerdierks A."/>
            <person name="Storesund J.E."/>
            <person name="Kallscheuer N."/>
            <person name="Luecker S."/>
            <person name="Lage O.M."/>
            <person name="Pohl T."/>
            <person name="Merkel B.J."/>
            <person name="Hornburger P."/>
            <person name="Mueller R.-W."/>
            <person name="Bruemmer F."/>
            <person name="Labrenz M."/>
            <person name="Spormann A.M."/>
            <person name="Op den Camp H."/>
            <person name="Overmann J."/>
            <person name="Amann R."/>
            <person name="Jetten M.S.M."/>
            <person name="Mascher T."/>
            <person name="Medema M.H."/>
            <person name="Devos D.P."/>
            <person name="Kaster A.-K."/>
            <person name="Ovreas L."/>
            <person name="Rohde M."/>
            <person name="Galperin M.Y."/>
            <person name="Jogler C."/>
        </authorList>
    </citation>
    <scope>NUCLEOTIDE SEQUENCE [LARGE SCALE GENOMIC DNA]</scope>
    <source>
        <strain evidence="3 4">Pan265</strain>
    </source>
</reference>
<dbReference type="AlphaFoldDB" id="A0A518BWZ0"/>
<dbReference type="EMBL" id="CP036280">
    <property type="protein sequence ID" value="QDU71454.1"/>
    <property type="molecule type" value="Genomic_DNA"/>
</dbReference>
<organism evidence="3 4">
    <name type="scientific">Mucisphaera calidilacus</name>
    <dbReference type="NCBI Taxonomy" id="2527982"/>
    <lineage>
        <taxon>Bacteria</taxon>
        <taxon>Pseudomonadati</taxon>
        <taxon>Planctomycetota</taxon>
        <taxon>Phycisphaerae</taxon>
        <taxon>Phycisphaerales</taxon>
        <taxon>Phycisphaeraceae</taxon>
        <taxon>Mucisphaera</taxon>
    </lineage>
</organism>
<dbReference type="Gene3D" id="3.20.20.490">
    <property type="entry name" value="GxGYxYP glycoside hydrolase, C-terminal domain"/>
    <property type="match status" value="1"/>
</dbReference>
<dbReference type="InterPro" id="IPR038410">
    <property type="entry name" value="GxGYxYP_C_sf"/>
</dbReference>
<evidence type="ECO:0000313" key="4">
    <source>
        <dbReference type="Proteomes" id="UP000320386"/>
    </source>
</evidence>
<dbReference type="PANTHER" id="PTHR37321:SF1">
    <property type="entry name" value="EXPORTED PROTEIN"/>
    <property type="match status" value="1"/>
</dbReference>
<dbReference type="InterPro" id="IPR032626">
    <property type="entry name" value="GxGYxYP_N_1st"/>
</dbReference>
<protein>
    <submittedName>
        <fullName evidence="3">Uncharacterized protein</fullName>
    </submittedName>
</protein>
<proteinExistence type="predicted"/>
<dbReference type="KEGG" id="mcad:Pan265_13040"/>
<keyword evidence="4" id="KW-1185">Reference proteome</keyword>
<evidence type="ECO:0000259" key="1">
    <source>
        <dbReference type="Pfam" id="PF14323"/>
    </source>
</evidence>
<dbReference type="Proteomes" id="UP000320386">
    <property type="component" value="Chromosome"/>
</dbReference>